<proteinExistence type="predicted"/>
<dbReference type="Proteomes" id="UP001143910">
    <property type="component" value="Unassembled WGS sequence"/>
</dbReference>
<keyword evidence="2" id="KW-1185">Reference proteome</keyword>
<evidence type="ECO:0000313" key="2">
    <source>
        <dbReference type="Proteomes" id="UP001143910"/>
    </source>
</evidence>
<gene>
    <name evidence="1" type="ORF">NQ176_g5780</name>
</gene>
<name>A0ACC1N7A2_9HYPO</name>
<accession>A0ACC1N7A2</accession>
<sequence>MHKQSHHWDSSTPIAVNLPFVFHFTVALLHGYNQLFDRFTASKEMTPPISKTDRHAPSLQCHQPQYESETPMTYSTSNSATHSTTNLPKPSDARITVPTINIEAPGTGNSRTIIPHSQSSIPIINITSPQVVIETANTGSSVVCMTDPQIASGHIIQPEHGLQDDPIVEVNGKFKEHLLNQDSTSDATPPMKAKEHSIQVDVGQEEPKKKPEHTIIECLDGTSSPRLAVAEGSKVTLFINEDPEYTTISLDNDCVEQVQTTRNSQDACHLTHDTDGEGTDYYGESDDRFYASNNTAV</sequence>
<reference evidence="1" key="1">
    <citation type="submission" date="2022-08" db="EMBL/GenBank/DDBJ databases">
        <title>Genome Sequence of Lecanicillium fungicola.</title>
        <authorList>
            <person name="Buettner E."/>
        </authorList>
    </citation>
    <scope>NUCLEOTIDE SEQUENCE</scope>
    <source>
        <strain evidence="1">Babe33</strain>
    </source>
</reference>
<protein>
    <submittedName>
        <fullName evidence="1">Uncharacterized protein</fullName>
    </submittedName>
</protein>
<evidence type="ECO:0000313" key="1">
    <source>
        <dbReference type="EMBL" id="KAJ2974965.1"/>
    </source>
</evidence>
<comment type="caution">
    <text evidence="1">The sequence shown here is derived from an EMBL/GenBank/DDBJ whole genome shotgun (WGS) entry which is preliminary data.</text>
</comment>
<dbReference type="EMBL" id="JANJQO010000766">
    <property type="protein sequence ID" value="KAJ2974965.1"/>
    <property type="molecule type" value="Genomic_DNA"/>
</dbReference>
<organism evidence="1 2">
    <name type="scientific">Zarea fungicola</name>
    <dbReference type="NCBI Taxonomy" id="93591"/>
    <lineage>
        <taxon>Eukaryota</taxon>
        <taxon>Fungi</taxon>
        <taxon>Dikarya</taxon>
        <taxon>Ascomycota</taxon>
        <taxon>Pezizomycotina</taxon>
        <taxon>Sordariomycetes</taxon>
        <taxon>Hypocreomycetidae</taxon>
        <taxon>Hypocreales</taxon>
        <taxon>Cordycipitaceae</taxon>
        <taxon>Zarea</taxon>
    </lineage>
</organism>